<keyword evidence="1" id="KW-0812">Transmembrane</keyword>
<dbReference type="AlphaFoldDB" id="A0A0G0WD67"/>
<keyword evidence="1" id="KW-0472">Membrane</keyword>
<feature type="transmembrane region" description="Helical" evidence="1">
    <location>
        <begin position="179"/>
        <end position="200"/>
    </location>
</feature>
<feature type="transmembrane region" description="Helical" evidence="1">
    <location>
        <begin position="84"/>
        <end position="108"/>
    </location>
</feature>
<feature type="transmembrane region" description="Helical" evidence="1">
    <location>
        <begin position="120"/>
        <end position="139"/>
    </location>
</feature>
<feature type="transmembrane region" description="Helical" evidence="1">
    <location>
        <begin position="50"/>
        <end position="72"/>
    </location>
</feature>
<name>A0A0G0WD67_9BACT</name>
<evidence type="ECO:0008006" key="4">
    <source>
        <dbReference type="Google" id="ProtNLM"/>
    </source>
</evidence>
<keyword evidence="1" id="KW-1133">Transmembrane helix</keyword>
<sequence length="316" mass="36991">MPRALGRPGFSFSERFIKLLITTAAPLAFFESLAALKFGSLKKESYLTPAPNFFVVISDVFFRLFGRLVFTYPPKEQFFWHSSLVLNLWTGFVLITAIFATLLLIYYFYKSLKQKDINLYKYSLLVFWLGFGVLLFGFYKKDIYDYYFSFLFPLPFILVAILLNFIWENKKYIKRYSKYLALLIFAAILSLNLFGIPFKYEPNRQLNQMRSIADFIMTKTNTKPFNFALITGGNSDHAYRYFFTIWNHPPTTIEDPAKDPQRESVEDQLFVICESVPCEPIGHSLWEIAGFGRAEIESQWDVSVVKVYKLVHFKEK</sequence>
<organism evidence="2 3">
    <name type="scientific">Candidatus Daviesbacteria bacterium GW2011_GWB1_41_5</name>
    <dbReference type="NCBI Taxonomy" id="1618429"/>
    <lineage>
        <taxon>Bacteria</taxon>
        <taxon>Candidatus Daviesiibacteriota</taxon>
    </lineage>
</organism>
<comment type="caution">
    <text evidence="2">The sequence shown here is derived from an EMBL/GenBank/DDBJ whole genome shotgun (WGS) entry which is preliminary data.</text>
</comment>
<accession>A0A0G0WD67</accession>
<evidence type="ECO:0000313" key="2">
    <source>
        <dbReference type="EMBL" id="KKS10895.1"/>
    </source>
</evidence>
<feature type="transmembrane region" description="Helical" evidence="1">
    <location>
        <begin position="146"/>
        <end position="167"/>
    </location>
</feature>
<protein>
    <recommendedName>
        <fullName evidence="4">Glycosyltransferase RgtA/B/C/D-like domain-containing protein</fullName>
    </recommendedName>
</protein>
<dbReference type="Proteomes" id="UP000034753">
    <property type="component" value="Unassembled WGS sequence"/>
</dbReference>
<proteinExistence type="predicted"/>
<gene>
    <name evidence="2" type="ORF">UU67_C0093G0008</name>
</gene>
<evidence type="ECO:0000313" key="3">
    <source>
        <dbReference type="Proteomes" id="UP000034753"/>
    </source>
</evidence>
<dbReference type="EMBL" id="LCBN01000093">
    <property type="protein sequence ID" value="KKS10895.1"/>
    <property type="molecule type" value="Genomic_DNA"/>
</dbReference>
<evidence type="ECO:0000256" key="1">
    <source>
        <dbReference type="SAM" id="Phobius"/>
    </source>
</evidence>
<reference evidence="2 3" key="1">
    <citation type="journal article" date="2015" name="Nature">
        <title>rRNA introns, odd ribosomes, and small enigmatic genomes across a large radiation of phyla.</title>
        <authorList>
            <person name="Brown C.T."/>
            <person name="Hug L.A."/>
            <person name="Thomas B.C."/>
            <person name="Sharon I."/>
            <person name="Castelle C.J."/>
            <person name="Singh A."/>
            <person name="Wilkins M.J."/>
            <person name="Williams K.H."/>
            <person name="Banfield J.F."/>
        </authorList>
    </citation>
    <scope>NUCLEOTIDE SEQUENCE [LARGE SCALE GENOMIC DNA]</scope>
</reference>